<dbReference type="InterPro" id="IPR007922">
    <property type="entry name" value="DciA-like"/>
</dbReference>
<name>K9YNY1_CYASC</name>
<evidence type="ECO:0008006" key="3">
    <source>
        <dbReference type="Google" id="ProtNLM"/>
    </source>
</evidence>
<dbReference type="Proteomes" id="UP000010483">
    <property type="component" value="Chromosome"/>
</dbReference>
<dbReference type="BioCyc" id="CSTA292563:G1353-2708-MONOMER"/>
<organism evidence="1 2">
    <name type="scientific">Cyanobacterium stanieri (strain ATCC 29140 / PCC 7202)</name>
    <dbReference type="NCBI Taxonomy" id="292563"/>
    <lineage>
        <taxon>Bacteria</taxon>
        <taxon>Bacillati</taxon>
        <taxon>Cyanobacteriota</taxon>
        <taxon>Cyanophyceae</taxon>
        <taxon>Oscillatoriophycideae</taxon>
        <taxon>Chroococcales</taxon>
        <taxon>Geminocystaceae</taxon>
        <taxon>Cyanobacterium</taxon>
    </lineage>
</organism>
<dbReference type="AlphaFoldDB" id="K9YNY1"/>
<dbReference type="PANTHER" id="PTHR36456:SF1">
    <property type="entry name" value="UPF0232 PROTEIN SCO3875"/>
    <property type="match status" value="1"/>
</dbReference>
<dbReference type="HOGENOM" id="CLU_127714_0_0_3"/>
<gene>
    <name evidence="1" type="ordered locus">Cyast_2703</name>
</gene>
<dbReference type="Pfam" id="PF05258">
    <property type="entry name" value="DciA"/>
    <property type="match status" value="1"/>
</dbReference>
<protein>
    <recommendedName>
        <fullName evidence="3">RNA-binding protein containing Zn ribbon</fullName>
    </recommendedName>
</protein>
<dbReference type="eggNOG" id="COG5512">
    <property type="taxonomic scope" value="Bacteria"/>
</dbReference>
<evidence type="ECO:0000313" key="1">
    <source>
        <dbReference type="EMBL" id="AFZ48646.1"/>
    </source>
</evidence>
<proteinExistence type="predicted"/>
<dbReference type="EMBL" id="CP003940">
    <property type="protein sequence ID" value="AFZ48646.1"/>
    <property type="molecule type" value="Genomic_DNA"/>
</dbReference>
<dbReference type="KEGG" id="csn:Cyast_2703"/>
<keyword evidence="2" id="KW-1185">Reference proteome</keyword>
<sequence>MTFESIDKLLNAILAQPQWETQRRYQQLVRCWFTVVNHRVAQHTKPIALKDNILWVSTSSSAYAQNLSLQRYTLLKKINRRLNESIKDIRFTTAKWYQKSWVDPEEETHLVNPSILYDQYQPPEKSSPITPQEALEQWLNKIKGRSHSLPPCPRCQTPTPLGELERWGICGICFAKDHSSLNPRE</sequence>
<reference evidence="2" key="1">
    <citation type="journal article" date="2013" name="Proc. Natl. Acad. Sci. U.S.A.">
        <title>Improving the coverage of the cyanobacterial phylum using diversity-driven genome sequencing.</title>
        <authorList>
            <person name="Shih P.M."/>
            <person name="Wu D."/>
            <person name="Latifi A."/>
            <person name="Axen S.D."/>
            <person name="Fewer D.P."/>
            <person name="Talla E."/>
            <person name="Calteau A."/>
            <person name="Cai F."/>
            <person name="Tandeau de Marsac N."/>
            <person name="Rippka R."/>
            <person name="Herdman M."/>
            <person name="Sivonen K."/>
            <person name="Coursin T."/>
            <person name="Laurent T."/>
            <person name="Goodwin L."/>
            <person name="Nolan M."/>
            <person name="Davenport K.W."/>
            <person name="Han C.S."/>
            <person name="Rubin E.M."/>
            <person name="Eisen J.A."/>
            <person name="Woyke T."/>
            <person name="Gugger M."/>
            <person name="Kerfeld C.A."/>
        </authorList>
    </citation>
    <scope>NUCLEOTIDE SEQUENCE [LARGE SCALE GENOMIC DNA]</scope>
    <source>
        <strain evidence="2">ATCC 29140 / PCC 7202</strain>
    </source>
</reference>
<dbReference type="PANTHER" id="PTHR36456">
    <property type="entry name" value="UPF0232 PROTEIN SCO3875"/>
    <property type="match status" value="1"/>
</dbReference>
<accession>K9YNY1</accession>
<dbReference type="STRING" id="292563.Cyast_2703"/>
<evidence type="ECO:0000313" key="2">
    <source>
        <dbReference type="Proteomes" id="UP000010483"/>
    </source>
</evidence>